<evidence type="ECO:0000256" key="4">
    <source>
        <dbReference type="SAM" id="MobiDB-lite"/>
    </source>
</evidence>
<dbReference type="EC" id="6.3.4.15" evidence="3"/>
<evidence type="ECO:0000313" key="7">
    <source>
        <dbReference type="EMBL" id="EJD65121.1"/>
    </source>
</evidence>
<keyword evidence="1" id="KW-0436">Ligase</keyword>
<evidence type="ECO:0000313" key="8">
    <source>
        <dbReference type="Proteomes" id="UP000006415"/>
    </source>
</evidence>
<feature type="domain" description="Biotin protein ligase C-terminal" evidence="5">
    <location>
        <begin position="286"/>
        <end position="329"/>
    </location>
</feature>
<dbReference type="Pfam" id="PF03099">
    <property type="entry name" value="BPL_LplA_LipB"/>
    <property type="match status" value="1"/>
</dbReference>
<dbReference type="RefSeq" id="WP_007147632.1">
    <property type="nucleotide sequence ID" value="NZ_AKCI01000001.1"/>
</dbReference>
<feature type="domain" description="BPL/LPL catalytic" evidence="6">
    <location>
        <begin position="44"/>
        <end position="173"/>
    </location>
</feature>
<dbReference type="Pfam" id="PF02237">
    <property type="entry name" value="BPL_C"/>
    <property type="match status" value="1"/>
</dbReference>
<gene>
    <name evidence="7" type="ORF">HMPREF9156_00565</name>
</gene>
<evidence type="ECO:0000256" key="3">
    <source>
        <dbReference type="ARBA" id="ARBA00024227"/>
    </source>
</evidence>
<proteinExistence type="predicted"/>
<name>J0X159_9BIFI</name>
<dbReference type="GO" id="GO:0004077">
    <property type="term" value="F:biotin--[biotin carboxyl-carrier protein] ligase activity"/>
    <property type="evidence" value="ECO:0007669"/>
    <property type="project" value="UniProtKB-EC"/>
</dbReference>
<dbReference type="InterPro" id="IPR045864">
    <property type="entry name" value="aa-tRNA-synth_II/BPL/LPL"/>
</dbReference>
<dbReference type="InterPro" id="IPR004143">
    <property type="entry name" value="BPL_LPL_catalytic"/>
</dbReference>
<evidence type="ECO:0000259" key="6">
    <source>
        <dbReference type="Pfam" id="PF03099"/>
    </source>
</evidence>
<dbReference type="PANTHER" id="PTHR12835">
    <property type="entry name" value="BIOTIN PROTEIN LIGASE"/>
    <property type="match status" value="1"/>
</dbReference>
<accession>J0X159</accession>
<reference evidence="7 8" key="1">
    <citation type="submission" date="2012-01" db="EMBL/GenBank/DDBJ databases">
        <title>The Genome Sequence of Scardovia wiggsiae F0424.</title>
        <authorList>
            <consortium name="The Broad Institute Genome Sequencing Platform"/>
            <person name="Earl A."/>
            <person name="Ward D."/>
            <person name="Feldgarden M."/>
            <person name="Gevers D."/>
            <person name="Izard J."/>
            <person name="Ganesan A."/>
            <person name="Baranova O.V."/>
            <person name="Blanton J.M."/>
            <person name="Tanner A.C."/>
            <person name="Mathney J."/>
            <person name="Dewhirst F.E."/>
            <person name="Young S.K."/>
            <person name="Zeng Q."/>
            <person name="Gargeya S."/>
            <person name="Fitzgerald M."/>
            <person name="Haas B."/>
            <person name="Abouelleil A."/>
            <person name="Alvarado L."/>
            <person name="Arachchi H.M."/>
            <person name="Berlin A."/>
            <person name="Chapman S.B."/>
            <person name="Gearin G."/>
            <person name="Goldberg J."/>
            <person name="Griggs A."/>
            <person name="Gujja S."/>
            <person name="Hansen M."/>
            <person name="Heiman D."/>
            <person name="Howarth C."/>
            <person name="Larimer J."/>
            <person name="Lui A."/>
            <person name="MacDonald P.J.P."/>
            <person name="McCowen C."/>
            <person name="Montmayeur A."/>
            <person name="Murphy C."/>
            <person name="Neiman D."/>
            <person name="Pearson M."/>
            <person name="Priest M."/>
            <person name="Roberts A."/>
            <person name="Saif S."/>
            <person name="Shea T."/>
            <person name="Sisk P."/>
            <person name="Stolte C."/>
            <person name="Sykes S."/>
            <person name="Wortman J."/>
            <person name="Nusbaum C."/>
            <person name="Birren B."/>
        </authorList>
    </citation>
    <scope>NUCLEOTIDE SEQUENCE [LARGE SCALE GENOMIC DNA]</scope>
    <source>
        <strain evidence="7 8">F0424</strain>
    </source>
</reference>
<feature type="region of interest" description="Disordered" evidence="4">
    <location>
        <begin position="123"/>
        <end position="144"/>
    </location>
</feature>
<dbReference type="InterPro" id="IPR003142">
    <property type="entry name" value="BPL_C"/>
</dbReference>
<dbReference type="EMBL" id="AGZS01000002">
    <property type="protein sequence ID" value="EJD65121.1"/>
    <property type="molecule type" value="Genomic_DNA"/>
</dbReference>
<evidence type="ECO:0000259" key="5">
    <source>
        <dbReference type="Pfam" id="PF02237"/>
    </source>
</evidence>
<dbReference type="GO" id="GO:0005737">
    <property type="term" value="C:cytoplasm"/>
    <property type="evidence" value="ECO:0007669"/>
    <property type="project" value="TreeGrafter"/>
</dbReference>
<dbReference type="AlphaFoldDB" id="J0X159"/>
<comment type="caution">
    <text evidence="7">The sequence shown here is derived from an EMBL/GenBank/DDBJ whole genome shotgun (WGS) entry which is preliminary data.</text>
</comment>
<dbReference type="CDD" id="cd16442">
    <property type="entry name" value="BPL"/>
    <property type="match status" value="1"/>
</dbReference>
<dbReference type="Proteomes" id="UP000006415">
    <property type="component" value="Unassembled WGS sequence"/>
</dbReference>
<dbReference type="Gene3D" id="3.30.930.10">
    <property type="entry name" value="Bira Bifunctional Protein, Domain 2"/>
    <property type="match status" value="1"/>
</dbReference>
<dbReference type="InterPro" id="IPR004408">
    <property type="entry name" value="Biotin_CoA_COase_ligase"/>
</dbReference>
<dbReference type="SUPFAM" id="SSF55681">
    <property type="entry name" value="Class II aaRS and biotin synthetases"/>
    <property type="match status" value="1"/>
</dbReference>
<dbReference type="Gene3D" id="2.30.30.100">
    <property type="match status" value="1"/>
</dbReference>
<organism evidence="7 8">
    <name type="scientific">Scardovia wiggsiae F0424</name>
    <dbReference type="NCBI Taxonomy" id="857290"/>
    <lineage>
        <taxon>Bacteria</taxon>
        <taxon>Bacillati</taxon>
        <taxon>Actinomycetota</taxon>
        <taxon>Actinomycetes</taxon>
        <taxon>Bifidobacteriales</taxon>
        <taxon>Bifidobacteriaceae</taxon>
        <taxon>Scardovia</taxon>
    </lineage>
</organism>
<dbReference type="PANTHER" id="PTHR12835:SF5">
    <property type="entry name" value="BIOTIN--PROTEIN LIGASE"/>
    <property type="match status" value="1"/>
</dbReference>
<sequence length="353" mass="37071">MFYGKRWDRDRSGHIRLVHLDTVNSTNDYAFEHTAGGSGSDTRFLLESTKNCIAVIADNQTGGHGRLGREWVSYPGGSLTASFAAAIPQEAVTKGYSNWLTVLAGVAAADSLEDMFVSCSGASQPEDTASALPGGSDRRNNSGAAIPVPASLKLKWPNDIYMDGRKLGGILIRLGTDSLDGGSDRDTSREGTAAAGRGEPMVLAVIGIGINCAVPAEKFNGFDATSLSSVMDVPAAGPSFAAFRDGLAESIAVRLSQMLSDFKSSPSETCRYLRNRAEKLDFLRAQPVTVSLPSGETFTGTAKGISADASLTVGLEDGSRRRITVGDVSAGVPQPAQHTIHTVTVNSTVNKGR</sequence>
<dbReference type="STRING" id="857290.HMPREF9156_00565"/>
<dbReference type="eggNOG" id="COG0340">
    <property type="taxonomic scope" value="Bacteria"/>
</dbReference>
<keyword evidence="8" id="KW-1185">Reference proteome</keyword>
<protein>
    <recommendedName>
        <fullName evidence="3">biotin--[biotin carboxyl-carrier protein] ligase</fullName>
        <ecNumber evidence="3">6.3.4.15</ecNumber>
    </recommendedName>
</protein>
<evidence type="ECO:0000256" key="2">
    <source>
        <dbReference type="ARBA" id="ARBA00023267"/>
    </source>
</evidence>
<dbReference type="HOGENOM" id="CLU_051096_5_1_11"/>
<dbReference type="GeneID" id="97291376"/>
<keyword evidence="2" id="KW-0092">Biotin</keyword>
<evidence type="ECO:0000256" key="1">
    <source>
        <dbReference type="ARBA" id="ARBA00022598"/>
    </source>
</evidence>